<organism evidence="1 2">
    <name type="scientific">Avena sativa</name>
    <name type="common">Oat</name>
    <dbReference type="NCBI Taxonomy" id="4498"/>
    <lineage>
        <taxon>Eukaryota</taxon>
        <taxon>Viridiplantae</taxon>
        <taxon>Streptophyta</taxon>
        <taxon>Embryophyta</taxon>
        <taxon>Tracheophyta</taxon>
        <taxon>Spermatophyta</taxon>
        <taxon>Magnoliopsida</taxon>
        <taxon>Liliopsida</taxon>
        <taxon>Poales</taxon>
        <taxon>Poaceae</taxon>
        <taxon>BOP clade</taxon>
        <taxon>Pooideae</taxon>
        <taxon>Poodae</taxon>
        <taxon>Poeae</taxon>
        <taxon>Poeae Chloroplast Group 1 (Aveneae type)</taxon>
        <taxon>Aveninae</taxon>
        <taxon>Avena</taxon>
    </lineage>
</organism>
<protein>
    <submittedName>
        <fullName evidence="1">Uncharacterized protein</fullName>
    </submittedName>
</protein>
<accession>A0ACD5YQJ2</accession>
<dbReference type="EnsemblPlants" id="AVESA.00010b.r2.6AG1049680.1">
    <property type="protein sequence ID" value="AVESA.00010b.r2.6AG1049680.1.CDS"/>
    <property type="gene ID" value="AVESA.00010b.r2.6AG1049680"/>
</dbReference>
<sequence>MPSPADEPTAAVAELSPADARLAMMELANMISVPMALTAVIRLGVPPAIWAGGANAPLPAAALLPAGHPDPSVLERLLRLLTSHGVFSEHAAGTDDGGGTRRYALTAVGRTLVPAAGASSGASYADYVLQHHQDELVHAWPRLRDAVLDPAGPEAFARVHNGVSAYAYYGQEATELMMGAMTGVSKPFMETLLHGYVGGFEGVETLVDVGGSSGLCLEMIMRRVTTIREGVNFDLPSVVAAAPPIDGVRHVGGEMIKSIPSGDAIFMKWILIIWTNDECTTILKNCYKALPEGGKLIACEPVVPETIDMSTRTRALLGHDIFIMANYRTQGRARSEEEFRQLGLTAGFTGFKAFYLDPFLAVLEYMK</sequence>
<evidence type="ECO:0000313" key="1">
    <source>
        <dbReference type="EnsemblPlants" id="AVESA.00010b.r2.6AG1049680.1.CDS"/>
    </source>
</evidence>
<keyword evidence="2" id="KW-1185">Reference proteome</keyword>
<reference evidence="1" key="1">
    <citation type="submission" date="2021-05" db="EMBL/GenBank/DDBJ databases">
        <authorList>
            <person name="Scholz U."/>
            <person name="Mascher M."/>
            <person name="Fiebig A."/>
        </authorList>
    </citation>
    <scope>NUCLEOTIDE SEQUENCE [LARGE SCALE GENOMIC DNA]</scope>
</reference>
<reference evidence="1" key="2">
    <citation type="submission" date="2025-09" db="UniProtKB">
        <authorList>
            <consortium name="EnsemblPlants"/>
        </authorList>
    </citation>
    <scope>IDENTIFICATION</scope>
</reference>
<dbReference type="Proteomes" id="UP001732700">
    <property type="component" value="Chromosome 6A"/>
</dbReference>
<proteinExistence type="predicted"/>
<name>A0ACD5YQJ2_AVESA</name>
<evidence type="ECO:0000313" key="2">
    <source>
        <dbReference type="Proteomes" id="UP001732700"/>
    </source>
</evidence>